<evidence type="ECO:0000313" key="2">
    <source>
        <dbReference type="Proteomes" id="UP000195569"/>
    </source>
</evidence>
<dbReference type="Proteomes" id="UP000195569">
    <property type="component" value="Unassembled WGS sequence"/>
</dbReference>
<protein>
    <submittedName>
        <fullName evidence="1">Uncharacterized protein</fullName>
    </submittedName>
</protein>
<evidence type="ECO:0000313" key="1">
    <source>
        <dbReference type="EMBL" id="SIT48124.1"/>
    </source>
</evidence>
<organism evidence="1 2">
    <name type="scientific">Paraburkholderia piptadeniae</name>
    <dbReference type="NCBI Taxonomy" id="1701573"/>
    <lineage>
        <taxon>Bacteria</taxon>
        <taxon>Pseudomonadati</taxon>
        <taxon>Pseudomonadota</taxon>
        <taxon>Betaproteobacteria</taxon>
        <taxon>Burkholderiales</taxon>
        <taxon>Burkholderiaceae</taxon>
        <taxon>Paraburkholderia</taxon>
    </lineage>
</organism>
<dbReference type="AlphaFoldDB" id="A0A1N7SLE5"/>
<gene>
    <name evidence="1" type="ORF">BN2476_630007</name>
</gene>
<dbReference type="EMBL" id="CYGY02000063">
    <property type="protein sequence ID" value="SIT48124.1"/>
    <property type="molecule type" value="Genomic_DNA"/>
</dbReference>
<name>A0A1N7SLE5_9BURK</name>
<comment type="caution">
    <text evidence="1">The sequence shown here is derived from an EMBL/GenBank/DDBJ whole genome shotgun (WGS) entry which is preliminary data.</text>
</comment>
<keyword evidence="2" id="KW-1185">Reference proteome</keyword>
<proteinExistence type="predicted"/>
<reference evidence="1" key="1">
    <citation type="submission" date="2016-12" db="EMBL/GenBank/DDBJ databases">
        <authorList>
            <person name="Moulin L."/>
        </authorList>
    </citation>
    <scope>NUCLEOTIDE SEQUENCE [LARGE SCALE GENOMIC DNA]</scope>
    <source>
        <strain evidence="1">STM 7183</strain>
    </source>
</reference>
<sequence>MADRAVLHAAPGDLAFVIVATESTRLVPNNTSRIKSSLTLDTPRLHNHLRYVSARTKSNRGCL</sequence>
<accession>A0A1N7SLE5</accession>